<feature type="domain" description="MI" evidence="3">
    <location>
        <begin position="33"/>
        <end position="158"/>
    </location>
</feature>
<evidence type="ECO:0000256" key="1">
    <source>
        <dbReference type="ARBA" id="ARBA00004123"/>
    </source>
</evidence>
<evidence type="ECO:0000259" key="3">
    <source>
        <dbReference type="PROSITE" id="PS51366"/>
    </source>
</evidence>
<comment type="subcellular location">
    <subcellularLocation>
        <location evidence="1">Nucleus</location>
    </subcellularLocation>
</comment>
<sequence>GGDGEGGGGVKETMGTASSDLLKLARAMKMNTDVRRSIFVVLMSSEDCADAMERLLKLRLKDKQEREIVRVLLHCCAQEKVYNPYYALVAQKFCGHGHGFKITLQFALWDSVKAMGADGADGEEGSMDVRKVSHYARLYAYLIATESLTLGILKALNFTNLTPLQILFSQLLFSSILTTASASTSRKQADPDAHIKTIFGRVTTGAAAEQLEELREGIVFFMQQFLVGKQGETVVKEGERELVKRRVKVVKNVLVGKAV</sequence>
<dbReference type="Pfam" id="PF02847">
    <property type="entry name" value="MA3"/>
    <property type="match status" value="1"/>
</dbReference>
<dbReference type="PROSITE" id="PS51366">
    <property type="entry name" value="MI"/>
    <property type="match status" value="1"/>
</dbReference>
<dbReference type="AlphaFoldDB" id="A0AAD5S9M2"/>
<evidence type="ECO:0000313" key="5">
    <source>
        <dbReference type="Proteomes" id="UP001212841"/>
    </source>
</evidence>
<dbReference type="PANTHER" id="PTHR18034">
    <property type="entry name" value="CELL CYCLE CONTROL PROTEIN CWF22-RELATED"/>
    <property type="match status" value="1"/>
</dbReference>
<keyword evidence="5" id="KW-1185">Reference proteome</keyword>
<name>A0AAD5S9M2_9FUNG</name>
<dbReference type="GO" id="GO:0005730">
    <property type="term" value="C:nucleolus"/>
    <property type="evidence" value="ECO:0007669"/>
    <property type="project" value="TreeGrafter"/>
</dbReference>
<evidence type="ECO:0000313" key="4">
    <source>
        <dbReference type="EMBL" id="KAJ3037157.1"/>
    </source>
</evidence>
<gene>
    <name evidence="4" type="ORF">HK097_003599</name>
</gene>
<dbReference type="GO" id="GO:0042274">
    <property type="term" value="P:ribosomal small subunit biogenesis"/>
    <property type="evidence" value="ECO:0007669"/>
    <property type="project" value="TreeGrafter"/>
</dbReference>
<dbReference type="Proteomes" id="UP001212841">
    <property type="component" value="Unassembled WGS sequence"/>
</dbReference>
<dbReference type="PANTHER" id="PTHR18034:SF4">
    <property type="entry name" value="NUCLEOLAR MIF4G DOMAIN-CONTAINING PROTEIN 1"/>
    <property type="match status" value="1"/>
</dbReference>
<reference evidence="4" key="1">
    <citation type="submission" date="2020-05" db="EMBL/GenBank/DDBJ databases">
        <title>Phylogenomic resolution of chytrid fungi.</title>
        <authorList>
            <person name="Stajich J.E."/>
            <person name="Amses K."/>
            <person name="Simmons R."/>
            <person name="Seto K."/>
            <person name="Myers J."/>
            <person name="Bonds A."/>
            <person name="Quandt C.A."/>
            <person name="Barry K."/>
            <person name="Liu P."/>
            <person name="Grigoriev I."/>
            <person name="Longcore J.E."/>
            <person name="James T.Y."/>
        </authorList>
    </citation>
    <scope>NUCLEOTIDE SEQUENCE</scope>
    <source>
        <strain evidence="4">JEL0318</strain>
    </source>
</reference>
<comment type="caution">
    <text evidence="4">The sequence shown here is derived from an EMBL/GenBank/DDBJ whole genome shotgun (WGS) entry which is preliminary data.</text>
</comment>
<evidence type="ECO:0000256" key="2">
    <source>
        <dbReference type="ARBA" id="ARBA00023242"/>
    </source>
</evidence>
<keyword evidence="2" id="KW-0539">Nucleus</keyword>
<dbReference type="GO" id="GO:0003723">
    <property type="term" value="F:RNA binding"/>
    <property type="evidence" value="ECO:0007669"/>
    <property type="project" value="TreeGrafter"/>
</dbReference>
<organism evidence="4 5">
    <name type="scientific">Rhizophlyctis rosea</name>
    <dbReference type="NCBI Taxonomy" id="64517"/>
    <lineage>
        <taxon>Eukaryota</taxon>
        <taxon>Fungi</taxon>
        <taxon>Fungi incertae sedis</taxon>
        <taxon>Chytridiomycota</taxon>
        <taxon>Chytridiomycota incertae sedis</taxon>
        <taxon>Chytridiomycetes</taxon>
        <taxon>Rhizophlyctidales</taxon>
        <taxon>Rhizophlyctidaceae</taxon>
        <taxon>Rhizophlyctis</taxon>
    </lineage>
</organism>
<dbReference type="EMBL" id="JADGJD010001861">
    <property type="protein sequence ID" value="KAJ3037157.1"/>
    <property type="molecule type" value="Genomic_DNA"/>
</dbReference>
<protein>
    <recommendedName>
        <fullName evidence="3">MI domain-containing protein</fullName>
    </recommendedName>
</protein>
<proteinExistence type="predicted"/>
<accession>A0AAD5S9M2</accession>
<feature type="non-terminal residue" evidence="4">
    <location>
        <position position="259"/>
    </location>
</feature>
<dbReference type="SMART" id="SM00544">
    <property type="entry name" value="MA3"/>
    <property type="match status" value="1"/>
</dbReference>
<dbReference type="InterPro" id="IPR050781">
    <property type="entry name" value="CWC22_splicing_factor"/>
</dbReference>
<dbReference type="InterPro" id="IPR003891">
    <property type="entry name" value="Initiation_fac_eIF4g_MI"/>
</dbReference>